<feature type="region of interest" description="Disordered" evidence="5">
    <location>
        <begin position="289"/>
        <end position="323"/>
    </location>
</feature>
<feature type="compositionally biased region" description="Polar residues" evidence="5">
    <location>
        <begin position="310"/>
        <end position="323"/>
    </location>
</feature>
<reference evidence="7 8" key="1">
    <citation type="submission" date="2019-04" db="EMBL/GenBank/DDBJ databases">
        <title>Friends and foes A comparative genomics study of 23 Aspergillus species from section Flavi.</title>
        <authorList>
            <consortium name="DOE Joint Genome Institute"/>
            <person name="Kjaerbolling I."/>
            <person name="Vesth T."/>
            <person name="Frisvad J.C."/>
            <person name="Nybo J.L."/>
            <person name="Theobald S."/>
            <person name="Kildgaard S."/>
            <person name="Isbrandt T."/>
            <person name="Kuo A."/>
            <person name="Sato A."/>
            <person name="Lyhne E.K."/>
            <person name="Kogle M.E."/>
            <person name="Wiebenga A."/>
            <person name="Kun R.S."/>
            <person name="Lubbers R.J."/>
            <person name="Makela M.R."/>
            <person name="Barry K."/>
            <person name="Chovatia M."/>
            <person name="Clum A."/>
            <person name="Daum C."/>
            <person name="Haridas S."/>
            <person name="He G."/>
            <person name="LaButti K."/>
            <person name="Lipzen A."/>
            <person name="Mondo S."/>
            <person name="Riley R."/>
            <person name="Salamov A."/>
            <person name="Simmons B.A."/>
            <person name="Magnuson J.K."/>
            <person name="Henrissat B."/>
            <person name="Mortensen U.H."/>
            <person name="Larsen T.O."/>
            <person name="Devries R.P."/>
            <person name="Grigoriev I.V."/>
            <person name="Machida M."/>
            <person name="Baker S.E."/>
            <person name="Andersen M.R."/>
        </authorList>
    </citation>
    <scope>NUCLEOTIDE SEQUENCE [LARGE SCALE GENOMIC DNA]</scope>
    <source>
        <strain evidence="7 8">CBS 151.66</strain>
    </source>
</reference>
<feature type="region of interest" description="Disordered" evidence="5">
    <location>
        <begin position="1"/>
        <end position="20"/>
    </location>
</feature>
<feature type="DNA-binding region" description="Homeobox" evidence="4">
    <location>
        <begin position="221"/>
        <end position="283"/>
    </location>
</feature>
<evidence type="ECO:0000256" key="1">
    <source>
        <dbReference type="ARBA" id="ARBA00023125"/>
    </source>
</evidence>
<organism evidence="7 8">
    <name type="scientific">Aspergillus leporis</name>
    <dbReference type="NCBI Taxonomy" id="41062"/>
    <lineage>
        <taxon>Eukaryota</taxon>
        <taxon>Fungi</taxon>
        <taxon>Dikarya</taxon>
        <taxon>Ascomycota</taxon>
        <taxon>Pezizomycotina</taxon>
        <taxon>Eurotiomycetes</taxon>
        <taxon>Eurotiomycetidae</taxon>
        <taxon>Eurotiales</taxon>
        <taxon>Aspergillaceae</taxon>
        <taxon>Aspergillus</taxon>
        <taxon>Aspergillus subgen. Circumdati</taxon>
    </lineage>
</organism>
<sequence>MSQPREPGKGSEKMAISYASGLPADHTQVLPSFRELLPPHLHDEIESTSYFSARQHSRERPASNHDMNPNPRPVSGDFSLAQPQLARNAPQYPSRGPSPILPPIRDLQSLPERSLNPSTAPFPDARGLSRPDPFVTAAQEFRGRAAGTQGFTTAGRPGPMGERGSADAYISNNGPAVMHNQVAYPYPMAYQSDSEQASPQGLSHTQSSNFGILGDPIDSKNKRRRGNLPKPVTDILRAWFHEHLDHPYPSEEDKQMFMTRTGLTISQISNWFINARRRQLPALRNQMRAGGNELDSQRQSPFSDVEHASSESMPSPSQIASTR</sequence>
<protein>
    <submittedName>
        <fullName evidence="7">Homeobox KN domain-containing protein</fullName>
    </submittedName>
</protein>
<dbReference type="EMBL" id="ML732236">
    <property type="protein sequence ID" value="KAB8072944.1"/>
    <property type="molecule type" value="Genomic_DNA"/>
</dbReference>
<feature type="domain" description="Homeobox" evidence="6">
    <location>
        <begin position="219"/>
        <end position="282"/>
    </location>
</feature>
<dbReference type="InterPro" id="IPR050224">
    <property type="entry name" value="TALE_homeobox"/>
</dbReference>
<dbReference type="OrthoDB" id="10056939at2759"/>
<keyword evidence="2 4" id="KW-0371">Homeobox</keyword>
<evidence type="ECO:0000313" key="7">
    <source>
        <dbReference type="EMBL" id="KAB8072944.1"/>
    </source>
</evidence>
<dbReference type="Pfam" id="PF05920">
    <property type="entry name" value="Homeobox_KN"/>
    <property type="match status" value="1"/>
</dbReference>
<evidence type="ECO:0000256" key="3">
    <source>
        <dbReference type="ARBA" id="ARBA00023242"/>
    </source>
</evidence>
<evidence type="ECO:0000256" key="2">
    <source>
        <dbReference type="ARBA" id="ARBA00023155"/>
    </source>
</evidence>
<dbReference type="SUPFAM" id="SSF46689">
    <property type="entry name" value="Homeodomain-like"/>
    <property type="match status" value="1"/>
</dbReference>
<keyword evidence="1 4" id="KW-0238">DNA-binding</keyword>
<feature type="compositionally biased region" description="Polar residues" evidence="5">
    <location>
        <begin position="192"/>
        <end position="210"/>
    </location>
</feature>
<dbReference type="AlphaFoldDB" id="A0A5N5X0C9"/>
<dbReference type="InterPro" id="IPR008422">
    <property type="entry name" value="KN_HD"/>
</dbReference>
<dbReference type="GO" id="GO:0003677">
    <property type="term" value="F:DNA binding"/>
    <property type="evidence" value="ECO:0007669"/>
    <property type="project" value="UniProtKB-UniRule"/>
</dbReference>
<evidence type="ECO:0000259" key="6">
    <source>
        <dbReference type="PROSITE" id="PS50071"/>
    </source>
</evidence>
<proteinExistence type="predicted"/>
<dbReference type="Proteomes" id="UP000326565">
    <property type="component" value="Unassembled WGS sequence"/>
</dbReference>
<gene>
    <name evidence="7" type="ORF">BDV29DRAFT_143447</name>
</gene>
<dbReference type="CDD" id="cd00086">
    <property type="entry name" value="homeodomain"/>
    <property type="match status" value="1"/>
</dbReference>
<comment type="subcellular location">
    <subcellularLocation>
        <location evidence="4">Nucleus</location>
    </subcellularLocation>
</comment>
<feature type="region of interest" description="Disordered" evidence="5">
    <location>
        <begin position="192"/>
        <end position="228"/>
    </location>
</feature>
<name>A0A5N5X0C9_9EURO</name>
<evidence type="ECO:0000256" key="4">
    <source>
        <dbReference type="PROSITE-ProRule" id="PRU00108"/>
    </source>
</evidence>
<dbReference type="InterPro" id="IPR001356">
    <property type="entry name" value="HD"/>
</dbReference>
<keyword evidence="3 4" id="KW-0539">Nucleus</keyword>
<dbReference type="PROSITE" id="PS50071">
    <property type="entry name" value="HOMEOBOX_2"/>
    <property type="match status" value="1"/>
</dbReference>
<dbReference type="PANTHER" id="PTHR11850">
    <property type="entry name" value="HOMEOBOX PROTEIN TRANSCRIPTION FACTORS"/>
    <property type="match status" value="1"/>
</dbReference>
<dbReference type="InterPro" id="IPR009057">
    <property type="entry name" value="Homeodomain-like_sf"/>
</dbReference>
<evidence type="ECO:0000256" key="5">
    <source>
        <dbReference type="SAM" id="MobiDB-lite"/>
    </source>
</evidence>
<dbReference type="GO" id="GO:0006355">
    <property type="term" value="P:regulation of DNA-templated transcription"/>
    <property type="evidence" value="ECO:0007669"/>
    <property type="project" value="InterPro"/>
</dbReference>
<evidence type="ECO:0000313" key="8">
    <source>
        <dbReference type="Proteomes" id="UP000326565"/>
    </source>
</evidence>
<dbReference type="Gene3D" id="1.10.10.60">
    <property type="entry name" value="Homeodomain-like"/>
    <property type="match status" value="1"/>
</dbReference>
<keyword evidence="8" id="KW-1185">Reference proteome</keyword>
<feature type="region of interest" description="Disordered" evidence="5">
    <location>
        <begin position="46"/>
        <end position="131"/>
    </location>
</feature>
<feature type="compositionally biased region" description="Basic and acidic residues" evidence="5">
    <location>
        <begin position="1"/>
        <end position="12"/>
    </location>
</feature>
<accession>A0A5N5X0C9</accession>
<dbReference type="SMART" id="SM00389">
    <property type="entry name" value="HOX"/>
    <property type="match status" value="1"/>
</dbReference>
<dbReference type="GO" id="GO:0005634">
    <property type="term" value="C:nucleus"/>
    <property type="evidence" value="ECO:0007669"/>
    <property type="project" value="UniProtKB-SubCell"/>
</dbReference>